<feature type="compositionally biased region" description="Basic residues" evidence="1">
    <location>
        <begin position="53"/>
        <end position="85"/>
    </location>
</feature>
<dbReference type="Proteomes" id="UP000054477">
    <property type="component" value="Unassembled WGS sequence"/>
</dbReference>
<feature type="compositionally biased region" description="Polar residues" evidence="1">
    <location>
        <begin position="128"/>
        <end position="138"/>
    </location>
</feature>
<accession>A0A0C9WV67</accession>
<evidence type="ECO:0000256" key="1">
    <source>
        <dbReference type="SAM" id="MobiDB-lite"/>
    </source>
</evidence>
<protein>
    <submittedName>
        <fullName evidence="2">Uncharacterized protein</fullName>
    </submittedName>
</protein>
<feature type="compositionally biased region" description="Polar residues" evidence="1">
    <location>
        <begin position="307"/>
        <end position="322"/>
    </location>
</feature>
<feature type="compositionally biased region" description="Acidic residues" evidence="1">
    <location>
        <begin position="502"/>
        <end position="518"/>
    </location>
</feature>
<feature type="compositionally biased region" description="Low complexity" evidence="1">
    <location>
        <begin position="292"/>
        <end position="306"/>
    </location>
</feature>
<proteinExistence type="predicted"/>
<dbReference type="OrthoDB" id="2162994at2759"/>
<dbReference type="STRING" id="1095629.A0A0C9WV67"/>
<organism evidence="2 3">
    <name type="scientific">Laccaria amethystina LaAM-08-1</name>
    <dbReference type="NCBI Taxonomy" id="1095629"/>
    <lineage>
        <taxon>Eukaryota</taxon>
        <taxon>Fungi</taxon>
        <taxon>Dikarya</taxon>
        <taxon>Basidiomycota</taxon>
        <taxon>Agaricomycotina</taxon>
        <taxon>Agaricomycetes</taxon>
        <taxon>Agaricomycetidae</taxon>
        <taxon>Agaricales</taxon>
        <taxon>Agaricineae</taxon>
        <taxon>Hydnangiaceae</taxon>
        <taxon>Laccaria</taxon>
    </lineage>
</organism>
<feature type="region of interest" description="Disordered" evidence="1">
    <location>
        <begin position="180"/>
        <end position="200"/>
    </location>
</feature>
<feature type="compositionally biased region" description="Low complexity" evidence="1">
    <location>
        <begin position="413"/>
        <end position="426"/>
    </location>
</feature>
<feature type="region of interest" description="Disordered" evidence="1">
    <location>
        <begin position="286"/>
        <end position="545"/>
    </location>
</feature>
<dbReference type="AlphaFoldDB" id="A0A0C9WV67"/>
<feature type="region of interest" description="Disordered" evidence="1">
    <location>
        <begin position="114"/>
        <end position="157"/>
    </location>
</feature>
<dbReference type="EMBL" id="KN838725">
    <property type="protein sequence ID" value="KIJ96325.1"/>
    <property type="molecule type" value="Genomic_DNA"/>
</dbReference>
<evidence type="ECO:0000313" key="2">
    <source>
        <dbReference type="EMBL" id="KIJ96325.1"/>
    </source>
</evidence>
<feature type="compositionally biased region" description="Gly residues" evidence="1">
    <location>
        <begin position="427"/>
        <end position="447"/>
    </location>
</feature>
<evidence type="ECO:0000313" key="3">
    <source>
        <dbReference type="Proteomes" id="UP000054477"/>
    </source>
</evidence>
<dbReference type="HOGENOM" id="CLU_021535_0_0_1"/>
<feature type="compositionally biased region" description="Acidic residues" evidence="1">
    <location>
        <begin position="373"/>
        <end position="398"/>
    </location>
</feature>
<feature type="compositionally biased region" description="Low complexity" evidence="1">
    <location>
        <begin position="519"/>
        <end position="532"/>
    </location>
</feature>
<feature type="non-terminal residue" evidence="2">
    <location>
        <position position="545"/>
    </location>
</feature>
<gene>
    <name evidence="2" type="ORF">K443DRAFT_682397</name>
</gene>
<keyword evidence="3" id="KW-1185">Reference proteome</keyword>
<sequence length="545" mass="56728">LESEYTHPPSKRSRGNGEPRLSFSDSHIHLEQHGYPPPTTTTVSAPRIIMSPGHHHKPHPHPHPSHSHLHPHQHHPHHVHSRGPHSRPSSRSSSASLDVDEMLLRATTADEINGIAANQPPPMASLPLPTTTTSQNGSPHLRHHSRRHGEDGAGSRRVHVYQGQQAQEGAGYAYPANQSVPRKELSSGVGLQQQPGGGGQQLGPLVQPGQVLQYHTHVFAPVVTGAPMKKPKYSVSESSIGGGGSVGALAGAGGGGAGVGEMGPGPMGPGTVCDRCRKKMKRVERRGTLDSQQQMAVMHQHQQQQQPSRGGSMSQPPLSQGTDMVLTHHGRTQAPPRSLYSHPSHASHLRTPTVTQGGGASPNRSPLPSIAAFEEDEGEEEDAEHECEQEHDGEDGDSEQLPLSNVGRGGRVGSKSRAGVKNNGATRGKGGAGGGGRRSTPASGGGRSTPAVGGRSTPAGRGTPSGAKTTPANKKSPLADAEAEAEAEILGAVEATGGGDQEMVDPDGDGDAEAELLEAVDAAEANSSSSSSHGGRWMKEEEDGV</sequence>
<feature type="region of interest" description="Disordered" evidence="1">
    <location>
        <begin position="1"/>
        <end position="96"/>
    </location>
</feature>
<reference evidence="3" key="2">
    <citation type="submission" date="2015-01" db="EMBL/GenBank/DDBJ databases">
        <title>Evolutionary Origins and Diversification of the Mycorrhizal Mutualists.</title>
        <authorList>
            <consortium name="DOE Joint Genome Institute"/>
            <consortium name="Mycorrhizal Genomics Consortium"/>
            <person name="Kohler A."/>
            <person name="Kuo A."/>
            <person name="Nagy L.G."/>
            <person name="Floudas D."/>
            <person name="Copeland A."/>
            <person name="Barry K.W."/>
            <person name="Cichocki N."/>
            <person name="Veneault-Fourrey C."/>
            <person name="LaButti K."/>
            <person name="Lindquist E.A."/>
            <person name="Lipzen A."/>
            <person name="Lundell T."/>
            <person name="Morin E."/>
            <person name="Murat C."/>
            <person name="Riley R."/>
            <person name="Ohm R."/>
            <person name="Sun H."/>
            <person name="Tunlid A."/>
            <person name="Henrissat B."/>
            <person name="Grigoriev I.V."/>
            <person name="Hibbett D.S."/>
            <person name="Martin F."/>
        </authorList>
    </citation>
    <scope>NUCLEOTIDE SEQUENCE [LARGE SCALE GENOMIC DNA]</scope>
    <source>
        <strain evidence="3">LaAM-08-1</strain>
    </source>
</reference>
<name>A0A0C9WV67_9AGAR</name>
<reference evidence="2 3" key="1">
    <citation type="submission" date="2014-04" db="EMBL/GenBank/DDBJ databases">
        <authorList>
            <consortium name="DOE Joint Genome Institute"/>
            <person name="Kuo A."/>
            <person name="Kohler A."/>
            <person name="Nagy L.G."/>
            <person name="Floudas D."/>
            <person name="Copeland A."/>
            <person name="Barry K.W."/>
            <person name="Cichocki N."/>
            <person name="Veneault-Fourrey C."/>
            <person name="LaButti K."/>
            <person name="Lindquist E.A."/>
            <person name="Lipzen A."/>
            <person name="Lundell T."/>
            <person name="Morin E."/>
            <person name="Murat C."/>
            <person name="Sun H."/>
            <person name="Tunlid A."/>
            <person name="Henrissat B."/>
            <person name="Grigoriev I.V."/>
            <person name="Hibbett D.S."/>
            <person name="Martin F."/>
            <person name="Nordberg H.P."/>
            <person name="Cantor M.N."/>
            <person name="Hua S.X."/>
        </authorList>
    </citation>
    <scope>NUCLEOTIDE SEQUENCE [LARGE SCALE GENOMIC DNA]</scope>
    <source>
        <strain evidence="2 3">LaAM-08-1</strain>
    </source>
</reference>